<protein>
    <submittedName>
        <fullName evidence="2">Uncharacterized protein</fullName>
    </submittedName>
</protein>
<accession>A0ABU6S6D0</accession>
<feature type="compositionally biased region" description="Basic and acidic residues" evidence="1">
    <location>
        <begin position="47"/>
        <end position="92"/>
    </location>
</feature>
<dbReference type="EMBL" id="JASCZI010060449">
    <property type="protein sequence ID" value="MED6131814.1"/>
    <property type="molecule type" value="Genomic_DNA"/>
</dbReference>
<evidence type="ECO:0000256" key="1">
    <source>
        <dbReference type="SAM" id="MobiDB-lite"/>
    </source>
</evidence>
<dbReference type="Proteomes" id="UP001341840">
    <property type="component" value="Unassembled WGS sequence"/>
</dbReference>
<feature type="region of interest" description="Disordered" evidence="1">
    <location>
        <begin position="43"/>
        <end position="93"/>
    </location>
</feature>
<keyword evidence="3" id="KW-1185">Reference proteome</keyword>
<comment type="caution">
    <text evidence="2">The sequence shown here is derived from an EMBL/GenBank/DDBJ whole genome shotgun (WGS) entry which is preliminary data.</text>
</comment>
<gene>
    <name evidence="2" type="ORF">PIB30_013296</name>
</gene>
<sequence length="134" mass="14924">MIPTSPWYYLYDSVHLPRSERITAAAGGLTAAAMDFESEAVVKQKQNWKEKNSDGEQMRGGGRRDQAATHETKRRAGDNTKRTARPSDELATRGRWVSVNPDVVMGRRRCGAKMVVIGEDGLAKRVKGRGKYSE</sequence>
<name>A0ABU6S6D0_9FABA</name>
<reference evidence="2 3" key="1">
    <citation type="journal article" date="2023" name="Plants (Basel)">
        <title>Bridging the Gap: Combining Genomics and Transcriptomics Approaches to Understand Stylosanthes scabra, an Orphan Legume from the Brazilian Caatinga.</title>
        <authorList>
            <person name="Ferreira-Neto J.R.C."/>
            <person name="da Silva M.D."/>
            <person name="Binneck E."/>
            <person name="de Melo N.F."/>
            <person name="da Silva R.H."/>
            <person name="de Melo A.L.T.M."/>
            <person name="Pandolfi V."/>
            <person name="Bustamante F.O."/>
            <person name="Brasileiro-Vidal A.C."/>
            <person name="Benko-Iseppon A.M."/>
        </authorList>
    </citation>
    <scope>NUCLEOTIDE SEQUENCE [LARGE SCALE GENOMIC DNA]</scope>
    <source>
        <tissue evidence="2">Leaves</tissue>
    </source>
</reference>
<evidence type="ECO:0000313" key="3">
    <source>
        <dbReference type="Proteomes" id="UP001341840"/>
    </source>
</evidence>
<evidence type="ECO:0000313" key="2">
    <source>
        <dbReference type="EMBL" id="MED6131814.1"/>
    </source>
</evidence>
<proteinExistence type="predicted"/>
<organism evidence="2 3">
    <name type="scientific">Stylosanthes scabra</name>
    <dbReference type="NCBI Taxonomy" id="79078"/>
    <lineage>
        <taxon>Eukaryota</taxon>
        <taxon>Viridiplantae</taxon>
        <taxon>Streptophyta</taxon>
        <taxon>Embryophyta</taxon>
        <taxon>Tracheophyta</taxon>
        <taxon>Spermatophyta</taxon>
        <taxon>Magnoliopsida</taxon>
        <taxon>eudicotyledons</taxon>
        <taxon>Gunneridae</taxon>
        <taxon>Pentapetalae</taxon>
        <taxon>rosids</taxon>
        <taxon>fabids</taxon>
        <taxon>Fabales</taxon>
        <taxon>Fabaceae</taxon>
        <taxon>Papilionoideae</taxon>
        <taxon>50 kb inversion clade</taxon>
        <taxon>dalbergioids sensu lato</taxon>
        <taxon>Dalbergieae</taxon>
        <taxon>Pterocarpus clade</taxon>
        <taxon>Stylosanthes</taxon>
    </lineage>
</organism>